<organism evidence="5 6">
    <name type="scientific">Bradyrhizobium elkanii</name>
    <dbReference type="NCBI Taxonomy" id="29448"/>
    <lineage>
        <taxon>Bacteria</taxon>
        <taxon>Pseudomonadati</taxon>
        <taxon>Pseudomonadota</taxon>
        <taxon>Alphaproteobacteria</taxon>
        <taxon>Hyphomicrobiales</taxon>
        <taxon>Nitrobacteraceae</taxon>
        <taxon>Bradyrhizobium</taxon>
    </lineage>
</organism>
<dbReference type="Pfam" id="PF12833">
    <property type="entry name" value="HTH_18"/>
    <property type="match status" value="1"/>
</dbReference>
<dbReference type="SUPFAM" id="SSF46689">
    <property type="entry name" value="Homeodomain-like"/>
    <property type="match status" value="1"/>
</dbReference>
<evidence type="ECO:0000256" key="3">
    <source>
        <dbReference type="ARBA" id="ARBA00023163"/>
    </source>
</evidence>
<dbReference type="Proteomes" id="UP000305095">
    <property type="component" value="Unassembled WGS sequence"/>
</dbReference>
<evidence type="ECO:0000256" key="2">
    <source>
        <dbReference type="ARBA" id="ARBA00023125"/>
    </source>
</evidence>
<evidence type="ECO:0000313" key="5">
    <source>
        <dbReference type="EMBL" id="TKV73545.1"/>
    </source>
</evidence>
<dbReference type="InterPro" id="IPR032687">
    <property type="entry name" value="AraC-type_N"/>
</dbReference>
<dbReference type="InterPro" id="IPR009057">
    <property type="entry name" value="Homeodomain-like_sf"/>
</dbReference>
<evidence type="ECO:0000313" key="6">
    <source>
        <dbReference type="Proteomes" id="UP000305095"/>
    </source>
</evidence>
<keyword evidence="1" id="KW-0805">Transcription regulation</keyword>
<gene>
    <name evidence="5" type="ORF">FDV58_37015</name>
</gene>
<sequence length="347" mass="38336">MSRVPGVELIRGRQAEVRPMEGRQRVGALVELPQVLRELGKDPAGVIAGAGINPDLLRNPENSISFIELGRLIEAGVAATGCQHFGFLVGQRSGTASLGLVGRLMHTAPTLKDAILDLCINQRRYVRGAVTYLVIQDDVAFWGYAVHYPGVQAVDQISDGAIAIGFNMMRELVGAAPEEVRTSRRTPSNVEPYRRFFGFAPRFDAEQHALVFPASLLDRPVRGANGELRRILEKSIAAYWAVEQPCVTDTVTRMLRARVIFPDVSLEEVASELSVRPRTLNRRLQAEGKSFRELVNQSRFEVARQLLAGTRMDITDIALALGYAELSGFSHAFQRWSGVAPSEWRSN</sequence>
<comment type="caution">
    <text evidence="5">The sequence shown here is derived from an EMBL/GenBank/DDBJ whole genome shotgun (WGS) entry which is preliminary data.</text>
</comment>
<evidence type="ECO:0000256" key="1">
    <source>
        <dbReference type="ARBA" id="ARBA00023015"/>
    </source>
</evidence>
<dbReference type="PANTHER" id="PTHR47894:SF1">
    <property type="entry name" value="HTH-TYPE TRANSCRIPTIONAL REGULATOR VQSM"/>
    <property type="match status" value="1"/>
</dbReference>
<dbReference type="PANTHER" id="PTHR47894">
    <property type="entry name" value="HTH-TYPE TRANSCRIPTIONAL REGULATOR GADX"/>
    <property type="match status" value="1"/>
</dbReference>
<accession>A0A4V6CZ61</accession>
<dbReference type="GO" id="GO:0000976">
    <property type="term" value="F:transcription cis-regulatory region binding"/>
    <property type="evidence" value="ECO:0007669"/>
    <property type="project" value="TreeGrafter"/>
</dbReference>
<evidence type="ECO:0000259" key="4">
    <source>
        <dbReference type="PROSITE" id="PS01124"/>
    </source>
</evidence>
<proteinExistence type="predicted"/>
<dbReference type="EMBL" id="SZZP01000035">
    <property type="protein sequence ID" value="TKV73545.1"/>
    <property type="molecule type" value="Genomic_DNA"/>
</dbReference>
<keyword evidence="3" id="KW-0804">Transcription</keyword>
<dbReference type="Gene3D" id="1.10.10.60">
    <property type="entry name" value="Homeodomain-like"/>
    <property type="match status" value="1"/>
</dbReference>
<dbReference type="InterPro" id="IPR018060">
    <property type="entry name" value="HTH_AraC"/>
</dbReference>
<dbReference type="GO" id="GO:0003700">
    <property type="term" value="F:DNA-binding transcription factor activity"/>
    <property type="evidence" value="ECO:0007669"/>
    <property type="project" value="InterPro"/>
</dbReference>
<name>A0A4V6CZ61_BRAEL</name>
<dbReference type="GO" id="GO:0005829">
    <property type="term" value="C:cytosol"/>
    <property type="evidence" value="ECO:0007669"/>
    <property type="project" value="TreeGrafter"/>
</dbReference>
<dbReference type="AlphaFoldDB" id="A0A4V6CZ61"/>
<dbReference type="PROSITE" id="PS01124">
    <property type="entry name" value="HTH_ARAC_FAMILY_2"/>
    <property type="match status" value="1"/>
</dbReference>
<feature type="domain" description="HTH araC/xylS-type" evidence="4">
    <location>
        <begin position="249"/>
        <end position="347"/>
    </location>
</feature>
<dbReference type="InterPro" id="IPR020449">
    <property type="entry name" value="Tscrpt_reg_AraC-type_HTH"/>
</dbReference>
<protein>
    <submittedName>
        <fullName evidence="5">AraC family transcriptional regulator</fullName>
    </submittedName>
</protein>
<keyword evidence="2" id="KW-0238">DNA-binding</keyword>
<dbReference type="Pfam" id="PF12625">
    <property type="entry name" value="Arabinose_bd"/>
    <property type="match status" value="1"/>
</dbReference>
<dbReference type="PRINTS" id="PR00032">
    <property type="entry name" value="HTHARAC"/>
</dbReference>
<dbReference type="SMART" id="SM00342">
    <property type="entry name" value="HTH_ARAC"/>
    <property type="match status" value="1"/>
</dbReference>
<reference evidence="5 6" key="1">
    <citation type="submission" date="2019-05" db="EMBL/GenBank/DDBJ databases">
        <title>Draft Genome of Bradyrhizobium elkanii strain SEMIA 938, Used in Commercial Inoculants for Lupinus spp. in Brazil.</title>
        <authorList>
            <person name="Hungria M."/>
            <person name="Delamuta J.R.M."/>
            <person name="Ribeiro R.A."/>
            <person name="Nogueira M.A."/>
        </authorList>
    </citation>
    <scope>NUCLEOTIDE SEQUENCE [LARGE SCALE GENOMIC DNA]</scope>
    <source>
        <strain evidence="5 6">Semia 938</strain>
    </source>
</reference>